<comment type="caution">
    <text evidence="2">The sequence shown here is derived from an EMBL/GenBank/DDBJ whole genome shotgun (WGS) entry which is preliminary data.</text>
</comment>
<protein>
    <recommendedName>
        <fullName evidence="4">RHS repeat-associated core domain-containing protein</fullName>
    </recommendedName>
</protein>
<dbReference type="RefSeq" id="WP_157968258.1">
    <property type="nucleotide sequence ID" value="NZ_BMJS01000013.1"/>
</dbReference>
<dbReference type="Proteomes" id="UP000636949">
    <property type="component" value="Unassembled WGS sequence"/>
</dbReference>
<evidence type="ECO:0000313" key="3">
    <source>
        <dbReference type="Proteomes" id="UP000636949"/>
    </source>
</evidence>
<dbReference type="OrthoDB" id="9815903at2"/>
<organism evidence="2 3">
    <name type="scientific">Cysteiniphilum litorale</name>
    <dbReference type="NCBI Taxonomy" id="2056700"/>
    <lineage>
        <taxon>Bacteria</taxon>
        <taxon>Pseudomonadati</taxon>
        <taxon>Pseudomonadota</taxon>
        <taxon>Gammaproteobacteria</taxon>
        <taxon>Thiotrichales</taxon>
        <taxon>Fastidiosibacteraceae</taxon>
        <taxon>Cysteiniphilum</taxon>
    </lineage>
</organism>
<reference evidence="2" key="2">
    <citation type="submission" date="2020-09" db="EMBL/GenBank/DDBJ databases">
        <authorList>
            <person name="Sun Q."/>
            <person name="Zhou Y."/>
        </authorList>
    </citation>
    <scope>NUCLEOTIDE SEQUENCE</scope>
    <source>
        <strain evidence="2">CGMCC 1.15758</strain>
    </source>
</reference>
<dbReference type="InterPro" id="IPR022385">
    <property type="entry name" value="Rhs_assc_core"/>
</dbReference>
<accession>A0A8J3E907</accession>
<keyword evidence="3" id="KW-1185">Reference proteome</keyword>
<dbReference type="NCBIfam" id="TIGR03696">
    <property type="entry name" value="Rhs_assc_core"/>
    <property type="match status" value="1"/>
</dbReference>
<keyword evidence="1" id="KW-0812">Transmembrane</keyword>
<feature type="transmembrane region" description="Helical" evidence="1">
    <location>
        <begin position="6"/>
        <end position="26"/>
    </location>
</feature>
<dbReference type="EMBL" id="BMJS01000013">
    <property type="protein sequence ID" value="GGF97791.1"/>
    <property type="molecule type" value="Genomic_DNA"/>
</dbReference>
<name>A0A8J3E907_9GAMM</name>
<keyword evidence="1" id="KW-1133">Transmembrane helix</keyword>
<dbReference type="Gene3D" id="2.180.10.10">
    <property type="entry name" value="RHS repeat-associated core"/>
    <property type="match status" value="1"/>
</dbReference>
<dbReference type="AlphaFoldDB" id="A0A8J3E907"/>
<evidence type="ECO:0008006" key="4">
    <source>
        <dbReference type="Google" id="ProtNLM"/>
    </source>
</evidence>
<keyword evidence="1" id="KW-0472">Membrane</keyword>
<evidence type="ECO:0000256" key="1">
    <source>
        <dbReference type="SAM" id="Phobius"/>
    </source>
</evidence>
<proteinExistence type="predicted"/>
<evidence type="ECO:0000313" key="2">
    <source>
        <dbReference type="EMBL" id="GGF97791.1"/>
    </source>
</evidence>
<sequence length="414" mass="44561">MNKLPIILVTIGIYLIALITTQISYAHTARLSISLYYVNDGKSNSLILIKPINGNASIAIQGTTDYQAYGMHPNTLNTNVATNFGYNSEYQDPSSDLLYLRARDYDAGTQRFITQDNANVWNKYNFADNNPIMNIDPSGHISLNTIGLLMTVVVSLASVPVTNGTSLMMLAETGASVSNILFGIGDIIHHRYYAAAGDFAMAIGGMIGVYSAQDSIFPLGRKALLSRQTRQLSVDEEADINIDNIDIHSEELNAAKVTRSSAGSNLLLGVGSGLKTYQDNDGNHFNLSDLARFTLINGATGFAGGRIYGWVSGRMGEANGMVKKIVYGALRTTLNGAVGMTGNMINSAISHDINWTNTAVNLAAAPLMGAYSGFSQTYLGNYPNSRLAKAMRFTYLNLKTPIFGALLSGDISEL</sequence>
<gene>
    <name evidence="2" type="ORF">GCM10010995_13740</name>
</gene>
<reference evidence="2" key="1">
    <citation type="journal article" date="2014" name="Int. J. Syst. Evol. Microbiol.">
        <title>Complete genome sequence of Corynebacterium casei LMG S-19264T (=DSM 44701T), isolated from a smear-ripened cheese.</title>
        <authorList>
            <consortium name="US DOE Joint Genome Institute (JGI-PGF)"/>
            <person name="Walter F."/>
            <person name="Albersmeier A."/>
            <person name="Kalinowski J."/>
            <person name="Ruckert C."/>
        </authorList>
    </citation>
    <scope>NUCLEOTIDE SEQUENCE</scope>
    <source>
        <strain evidence="2">CGMCC 1.15758</strain>
    </source>
</reference>